<evidence type="ECO:0000256" key="1">
    <source>
        <dbReference type="SAM" id="SignalP"/>
    </source>
</evidence>
<gene>
    <name evidence="2" type="ORF">Cvel_19488</name>
</gene>
<feature type="chain" id="PRO_5005189299" description="RxLR effector protein" evidence="1">
    <location>
        <begin position="19"/>
        <end position="216"/>
    </location>
</feature>
<feature type="signal peptide" evidence="1">
    <location>
        <begin position="1"/>
        <end position="18"/>
    </location>
</feature>
<sequence>MKYTVFAVCLAGISLSNAASLNEQVHAPADDHDDIFAELFGDGQGEGEAIPHVDHDSMFDTNTLKSMAERMGMKISDKELEEMVPMMQQWSNQFKNFHFPTKLNEQAKDGKAPKVDFDHHKMLESVSSLLGLDNLSGDQVDKMAPHLDKYLENIQGMMKKHSDGASHHDMLKHAAKAMNLDLKDHEVEELVPLMARYQDMFAGMFGGKGGPARSEL</sequence>
<keyword evidence="1" id="KW-0732">Signal</keyword>
<dbReference type="EMBL" id="CDMZ01000755">
    <property type="protein sequence ID" value="CEM20869.1"/>
    <property type="molecule type" value="Genomic_DNA"/>
</dbReference>
<proteinExistence type="predicted"/>
<dbReference type="VEuPathDB" id="CryptoDB:Cvel_19488"/>
<organism evidence="2">
    <name type="scientific">Chromera velia CCMP2878</name>
    <dbReference type="NCBI Taxonomy" id="1169474"/>
    <lineage>
        <taxon>Eukaryota</taxon>
        <taxon>Sar</taxon>
        <taxon>Alveolata</taxon>
        <taxon>Colpodellida</taxon>
        <taxon>Chromeraceae</taxon>
        <taxon>Chromera</taxon>
    </lineage>
</organism>
<accession>A0A0G4FZ41</accession>
<evidence type="ECO:0000313" key="2">
    <source>
        <dbReference type="EMBL" id="CEM20869.1"/>
    </source>
</evidence>
<evidence type="ECO:0008006" key="3">
    <source>
        <dbReference type="Google" id="ProtNLM"/>
    </source>
</evidence>
<name>A0A0G4FZ41_9ALVE</name>
<reference evidence="2" key="1">
    <citation type="submission" date="2014-11" db="EMBL/GenBank/DDBJ databases">
        <authorList>
            <person name="Otto D Thomas"/>
            <person name="Naeem Raeece"/>
        </authorList>
    </citation>
    <scope>NUCLEOTIDE SEQUENCE</scope>
</reference>
<protein>
    <recommendedName>
        <fullName evidence="3">RxLR effector protein</fullName>
    </recommendedName>
</protein>
<dbReference type="AlphaFoldDB" id="A0A0G4FZ41"/>